<dbReference type="Gene3D" id="6.10.340.10">
    <property type="match status" value="1"/>
</dbReference>
<comment type="catalytic activity">
    <reaction evidence="1 14">
        <text>ATP + protein L-histidine = ADP + protein N-phospho-L-histidine.</text>
        <dbReference type="EC" id="2.7.13.3"/>
    </reaction>
</comment>
<evidence type="ECO:0000313" key="19">
    <source>
        <dbReference type="Proteomes" id="UP000020218"/>
    </source>
</evidence>
<dbReference type="PATRIC" id="fig|1454001.3.peg.686"/>
<dbReference type="GO" id="GO:0005524">
    <property type="term" value="F:ATP binding"/>
    <property type="evidence" value="ECO:0007669"/>
    <property type="project" value="UniProtKB-KW"/>
</dbReference>
<dbReference type="InterPro" id="IPR050428">
    <property type="entry name" value="TCS_sensor_his_kinase"/>
</dbReference>
<dbReference type="SMART" id="SM00304">
    <property type="entry name" value="HAMP"/>
    <property type="match status" value="1"/>
</dbReference>
<comment type="function">
    <text evidence="14">Member of a two-component regulatory system.</text>
</comment>
<dbReference type="AlphaFoldDB" id="A0A011NWB9"/>
<dbReference type="EMBL" id="JFAX01000003">
    <property type="protein sequence ID" value="EXI68917.1"/>
    <property type="molecule type" value="Genomic_DNA"/>
</dbReference>
<dbReference type="SUPFAM" id="SSF55874">
    <property type="entry name" value="ATPase domain of HSP90 chaperone/DNA topoisomerase II/histidine kinase"/>
    <property type="match status" value="1"/>
</dbReference>
<dbReference type="InterPro" id="IPR006290">
    <property type="entry name" value="CztS_silS_copS"/>
</dbReference>
<dbReference type="PANTHER" id="PTHR45436">
    <property type="entry name" value="SENSOR HISTIDINE KINASE YKOH"/>
    <property type="match status" value="1"/>
</dbReference>
<evidence type="ECO:0000256" key="10">
    <source>
        <dbReference type="ARBA" id="ARBA00022840"/>
    </source>
</evidence>
<evidence type="ECO:0000256" key="4">
    <source>
        <dbReference type="ARBA" id="ARBA00022519"/>
    </source>
</evidence>
<evidence type="ECO:0000256" key="3">
    <source>
        <dbReference type="ARBA" id="ARBA00022475"/>
    </source>
</evidence>
<dbReference type="Gene3D" id="1.10.287.130">
    <property type="match status" value="1"/>
</dbReference>
<dbReference type="NCBIfam" id="TIGR01386">
    <property type="entry name" value="cztS_silS_copS"/>
    <property type="match status" value="1"/>
</dbReference>
<dbReference type="PROSITE" id="PS50109">
    <property type="entry name" value="HIS_KIN"/>
    <property type="match status" value="1"/>
</dbReference>
<evidence type="ECO:0000313" key="18">
    <source>
        <dbReference type="EMBL" id="EXI68917.1"/>
    </source>
</evidence>
<keyword evidence="7 14" id="KW-0812">Transmembrane</keyword>
<dbReference type="Pfam" id="PF02518">
    <property type="entry name" value="HATPase_c"/>
    <property type="match status" value="1"/>
</dbReference>
<dbReference type="InterPro" id="IPR048590">
    <property type="entry name" value="CusS-like_sensor"/>
</dbReference>
<dbReference type="CDD" id="cd00082">
    <property type="entry name" value="HisKA"/>
    <property type="match status" value="1"/>
</dbReference>
<dbReference type="EC" id="2.7.13.3" evidence="14"/>
<dbReference type="InterPro" id="IPR036097">
    <property type="entry name" value="HisK_dim/P_sf"/>
</dbReference>
<evidence type="ECO:0000256" key="12">
    <source>
        <dbReference type="ARBA" id="ARBA00023012"/>
    </source>
</evidence>
<keyword evidence="19" id="KW-1185">Reference proteome</keyword>
<gene>
    <name evidence="18" type="primary">cusS_1</name>
    <name evidence="18" type="ORF">AW08_00743</name>
</gene>
<dbReference type="InterPro" id="IPR005467">
    <property type="entry name" value="His_kinase_dom"/>
</dbReference>
<evidence type="ECO:0000256" key="5">
    <source>
        <dbReference type="ARBA" id="ARBA00022553"/>
    </source>
</evidence>
<evidence type="ECO:0000256" key="6">
    <source>
        <dbReference type="ARBA" id="ARBA00022679"/>
    </source>
</evidence>
<dbReference type="PANTHER" id="PTHR45436:SF15">
    <property type="entry name" value="SENSOR HISTIDINE KINASE CUSS"/>
    <property type="match status" value="1"/>
</dbReference>
<dbReference type="Gene3D" id="3.30.565.10">
    <property type="entry name" value="Histidine kinase-like ATPase, C-terminal domain"/>
    <property type="match status" value="1"/>
</dbReference>
<keyword evidence="11 14" id="KW-1133">Transmembrane helix</keyword>
<comment type="caution">
    <text evidence="18">The sequence shown here is derived from an EMBL/GenBank/DDBJ whole genome shotgun (WGS) entry which is preliminary data.</text>
</comment>
<evidence type="ECO:0000256" key="14">
    <source>
        <dbReference type="RuleBase" id="RU364088"/>
    </source>
</evidence>
<sequence length="492" mass="52736">MIERAGRSLTARLTLLFAGVSTTVLLLLGVLVGVLVERHFVEMDLVLLQGKLELVRHAFARSRSPRAGDDLGQLLEAALVGHHDLAVEVRSSDRTLLHASRDAAIPERLWAPGGEGDEPLAWQAADGRRYRGISRTLSSAPGGDTGALVAVAIDLSHHEHFMRSFRQALWSVVALAALLSGVLGWLVARRGLAPLRDICSVAAGITATRLDQRLTAAAIPPELAEVVQTLNDMLARLEESFRRLANFSSDLAHELRTPVSNLLTQTQVTLARERSADEYREVLVSNAEELERLTRTIADMLFLARADNDLLVPHRETIELADEVGSLCEFYEALAADSGLHLEASGSAIVCGDRLMLRRAISNLLSNAVRHAARGGRVTVHVAGSATGAAVVRVANEGETIAVEHLPRLFDRFWRVDGSRQHGGEGAGLGLAIARSIARAHQGDIAVTSGSGLTVFELRLPAGSATGEAVMKASPPGEHAEAGERRGMAALR</sequence>
<dbReference type="InterPro" id="IPR003594">
    <property type="entry name" value="HATPase_dom"/>
</dbReference>
<dbReference type="Pfam" id="PF00512">
    <property type="entry name" value="HisKA"/>
    <property type="match status" value="1"/>
</dbReference>
<proteinExistence type="predicted"/>
<evidence type="ECO:0000256" key="1">
    <source>
        <dbReference type="ARBA" id="ARBA00000085"/>
    </source>
</evidence>
<name>A0A011NWB9_9PROT</name>
<evidence type="ECO:0000256" key="9">
    <source>
        <dbReference type="ARBA" id="ARBA00022777"/>
    </source>
</evidence>
<dbReference type="PROSITE" id="PS50885">
    <property type="entry name" value="HAMP"/>
    <property type="match status" value="1"/>
</dbReference>
<evidence type="ECO:0000256" key="11">
    <source>
        <dbReference type="ARBA" id="ARBA00022989"/>
    </source>
</evidence>
<dbReference type="SMART" id="SM00387">
    <property type="entry name" value="HATPase_c"/>
    <property type="match status" value="1"/>
</dbReference>
<dbReference type="Proteomes" id="UP000020218">
    <property type="component" value="Unassembled WGS sequence"/>
</dbReference>
<dbReference type="STRING" id="1454001.AW08_00743"/>
<dbReference type="InterPro" id="IPR003661">
    <property type="entry name" value="HisK_dim/P_dom"/>
</dbReference>
<keyword evidence="8 14" id="KW-0547">Nucleotide-binding</keyword>
<dbReference type="InterPro" id="IPR036890">
    <property type="entry name" value="HATPase_C_sf"/>
</dbReference>
<feature type="region of interest" description="Disordered" evidence="15">
    <location>
        <begin position="468"/>
        <end position="492"/>
    </location>
</feature>
<keyword evidence="12 14" id="KW-0902">Two-component regulatory system</keyword>
<feature type="domain" description="HAMP" evidence="17">
    <location>
        <begin position="189"/>
        <end position="242"/>
    </location>
</feature>
<keyword evidence="10 14" id="KW-0067">ATP-binding</keyword>
<evidence type="ECO:0000256" key="15">
    <source>
        <dbReference type="SAM" id="MobiDB-lite"/>
    </source>
</evidence>
<keyword evidence="3 14" id="KW-1003">Cell membrane</keyword>
<dbReference type="SMART" id="SM00388">
    <property type="entry name" value="HisKA"/>
    <property type="match status" value="1"/>
</dbReference>
<keyword evidence="5" id="KW-0597">Phosphoprotein</keyword>
<dbReference type="GO" id="GO:0000155">
    <property type="term" value="F:phosphorelay sensor kinase activity"/>
    <property type="evidence" value="ECO:0007669"/>
    <property type="project" value="InterPro"/>
</dbReference>
<evidence type="ECO:0000259" key="16">
    <source>
        <dbReference type="PROSITE" id="PS50109"/>
    </source>
</evidence>
<dbReference type="PRINTS" id="PR00344">
    <property type="entry name" value="BCTRLSENSOR"/>
</dbReference>
<reference evidence="18" key="1">
    <citation type="submission" date="2014-02" db="EMBL/GenBank/DDBJ databases">
        <title>Expanding our view of genomic diversity in Candidatus Accumulibacter clades.</title>
        <authorList>
            <person name="Skennerton C.T."/>
            <person name="Barr J.J."/>
            <person name="Slater F.R."/>
            <person name="Bond P.L."/>
            <person name="Tyson G.W."/>
        </authorList>
    </citation>
    <scope>NUCLEOTIDE SEQUENCE [LARGE SCALE GENOMIC DNA]</scope>
</reference>
<keyword evidence="13 14" id="KW-0472">Membrane</keyword>
<feature type="transmembrane region" description="Helical" evidence="14">
    <location>
        <begin position="12"/>
        <end position="36"/>
    </location>
</feature>
<accession>A0A011NWB9</accession>
<dbReference type="InterPro" id="IPR003660">
    <property type="entry name" value="HAMP_dom"/>
</dbReference>
<dbReference type="Pfam" id="PF21085">
    <property type="entry name" value="CusS"/>
    <property type="match status" value="1"/>
</dbReference>
<protein>
    <recommendedName>
        <fullName evidence="14">Sensor protein</fullName>
        <ecNumber evidence="14">2.7.13.3</ecNumber>
    </recommendedName>
</protein>
<organism evidence="18 19">
    <name type="scientific">Candidatus Accumulibacter adjunctus</name>
    <dbReference type="NCBI Taxonomy" id="1454001"/>
    <lineage>
        <taxon>Bacteria</taxon>
        <taxon>Pseudomonadati</taxon>
        <taxon>Pseudomonadota</taxon>
        <taxon>Betaproteobacteria</taxon>
        <taxon>Candidatus Accumulibacter</taxon>
    </lineage>
</organism>
<feature type="domain" description="Histidine kinase" evidence="16">
    <location>
        <begin position="250"/>
        <end position="464"/>
    </location>
</feature>
<dbReference type="InterPro" id="IPR004358">
    <property type="entry name" value="Sig_transdc_His_kin-like_C"/>
</dbReference>
<evidence type="ECO:0000256" key="8">
    <source>
        <dbReference type="ARBA" id="ARBA00022741"/>
    </source>
</evidence>
<dbReference type="SUPFAM" id="SSF47384">
    <property type="entry name" value="Homodimeric domain of signal transducing histidine kinase"/>
    <property type="match status" value="1"/>
</dbReference>
<feature type="compositionally biased region" description="Basic and acidic residues" evidence="15">
    <location>
        <begin position="478"/>
        <end position="492"/>
    </location>
</feature>
<keyword evidence="4 14" id="KW-0997">Cell inner membrane</keyword>
<evidence type="ECO:0000256" key="2">
    <source>
        <dbReference type="ARBA" id="ARBA00004429"/>
    </source>
</evidence>
<comment type="subcellular location">
    <subcellularLocation>
        <location evidence="2">Cell inner membrane</location>
        <topology evidence="2">Multi-pass membrane protein</topology>
    </subcellularLocation>
</comment>
<evidence type="ECO:0000256" key="13">
    <source>
        <dbReference type="ARBA" id="ARBA00023136"/>
    </source>
</evidence>
<evidence type="ECO:0000259" key="17">
    <source>
        <dbReference type="PROSITE" id="PS50885"/>
    </source>
</evidence>
<keyword evidence="9 14" id="KW-0418">Kinase</keyword>
<evidence type="ECO:0000256" key="7">
    <source>
        <dbReference type="ARBA" id="ARBA00022692"/>
    </source>
</evidence>
<keyword evidence="6 14" id="KW-0808">Transferase</keyword>
<dbReference type="GO" id="GO:0005886">
    <property type="term" value="C:plasma membrane"/>
    <property type="evidence" value="ECO:0007669"/>
    <property type="project" value="UniProtKB-SubCell"/>
</dbReference>